<feature type="region of interest" description="Disordered" evidence="1">
    <location>
        <begin position="52"/>
        <end position="77"/>
    </location>
</feature>
<organism evidence="2">
    <name type="scientific">freshwater metagenome</name>
    <dbReference type="NCBI Taxonomy" id="449393"/>
    <lineage>
        <taxon>unclassified sequences</taxon>
        <taxon>metagenomes</taxon>
        <taxon>ecological metagenomes</taxon>
    </lineage>
</organism>
<dbReference type="EMBL" id="CAFBNE010000257">
    <property type="protein sequence ID" value="CAB4975302.1"/>
    <property type="molecule type" value="Genomic_DNA"/>
</dbReference>
<protein>
    <submittedName>
        <fullName evidence="2">Unannotated protein</fullName>
    </submittedName>
</protein>
<reference evidence="2" key="1">
    <citation type="submission" date="2020-05" db="EMBL/GenBank/DDBJ databases">
        <authorList>
            <person name="Chiriac C."/>
            <person name="Salcher M."/>
            <person name="Ghai R."/>
            <person name="Kavagutti S V."/>
        </authorList>
    </citation>
    <scope>NUCLEOTIDE SEQUENCE</scope>
</reference>
<name>A0A6J7M761_9ZZZZ</name>
<evidence type="ECO:0000256" key="1">
    <source>
        <dbReference type="SAM" id="MobiDB-lite"/>
    </source>
</evidence>
<evidence type="ECO:0000313" key="2">
    <source>
        <dbReference type="EMBL" id="CAB4975302.1"/>
    </source>
</evidence>
<accession>A0A6J7M761</accession>
<sequence length="77" mass="8334">MVRPNGPDCGALIGDAAGCEVNREARCDPRARAPVLLEADEDESLGPVLEVDERNAAQPPLEFREDSGEHRHATRKG</sequence>
<proteinExistence type="predicted"/>
<feature type="compositionally biased region" description="Basic and acidic residues" evidence="1">
    <location>
        <begin position="62"/>
        <end position="71"/>
    </location>
</feature>
<gene>
    <name evidence="2" type="ORF">UFOPK3772_03658</name>
</gene>
<dbReference type="AlphaFoldDB" id="A0A6J7M761"/>